<proteinExistence type="predicted"/>
<sequence>MPFPEKWNMKPVAWMPGAIPNLKSWVRNLASTSSYAERSWRDLSKGRWEVKTHGLGKVVVMRPLSGEEETSIPAPKSAKDKKRKKTSPFEDPEPKNPDRRVCSASKGGGGRRGRRRLQAGGPSRNEHRGPKGH</sequence>
<feature type="compositionally biased region" description="Basic and acidic residues" evidence="1">
    <location>
        <begin position="124"/>
        <end position="133"/>
    </location>
</feature>
<dbReference type="AlphaFoldDB" id="A0A1S3Y324"/>
<feature type="region of interest" description="Disordered" evidence="1">
    <location>
        <begin position="61"/>
        <end position="133"/>
    </location>
</feature>
<feature type="compositionally biased region" description="Basic and acidic residues" evidence="1">
    <location>
        <begin position="92"/>
        <end position="101"/>
    </location>
</feature>
<dbReference type="KEGG" id="nta:107771615"/>
<dbReference type="RefSeq" id="XP_016446526.1">
    <property type="nucleotide sequence ID" value="XM_016591040.1"/>
</dbReference>
<name>A0A1S3Y324_TOBAC</name>
<accession>A0A1S3Y324</accession>
<gene>
    <name evidence="2" type="primary">LOC107771615</name>
</gene>
<organism evidence="2">
    <name type="scientific">Nicotiana tabacum</name>
    <name type="common">Common tobacco</name>
    <dbReference type="NCBI Taxonomy" id="4097"/>
    <lineage>
        <taxon>Eukaryota</taxon>
        <taxon>Viridiplantae</taxon>
        <taxon>Streptophyta</taxon>
        <taxon>Embryophyta</taxon>
        <taxon>Tracheophyta</taxon>
        <taxon>Spermatophyta</taxon>
        <taxon>Magnoliopsida</taxon>
        <taxon>eudicotyledons</taxon>
        <taxon>Gunneridae</taxon>
        <taxon>Pentapetalae</taxon>
        <taxon>asterids</taxon>
        <taxon>lamiids</taxon>
        <taxon>Solanales</taxon>
        <taxon>Solanaceae</taxon>
        <taxon>Nicotianoideae</taxon>
        <taxon>Nicotianeae</taxon>
        <taxon>Nicotiana</taxon>
    </lineage>
</organism>
<reference evidence="2" key="1">
    <citation type="submission" date="2025-08" db="UniProtKB">
        <authorList>
            <consortium name="RefSeq"/>
        </authorList>
    </citation>
    <scope>IDENTIFICATION</scope>
</reference>
<dbReference type="PaxDb" id="4097-A0A1S3Y324"/>
<evidence type="ECO:0000313" key="2">
    <source>
        <dbReference type="RefSeq" id="XP_016446526.1"/>
    </source>
</evidence>
<dbReference type="OrthoDB" id="1240482at2759"/>
<protein>
    <submittedName>
        <fullName evidence="2">Uncharacterized protein isoform X1</fullName>
    </submittedName>
</protein>
<evidence type="ECO:0000256" key="1">
    <source>
        <dbReference type="SAM" id="MobiDB-lite"/>
    </source>
</evidence>